<comment type="caution">
    <text evidence="2">The sequence shown here is derived from an EMBL/GenBank/DDBJ whole genome shotgun (WGS) entry which is preliminary data.</text>
</comment>
<protein>
    <submittedName>
        <fullName evidence="2">Uncharacterized protein</fullName>
    </submittedName>
</protein>
<dbReference type="AlphaFoldDB" id="A0A9Q3BCF2"/>
<name>A0A9Q3BCF2_9BASI</name>
<feature type="region of interest" description="Disordered" evidence="1">
    <location>
        <begin position="1"/>
        <end position="112"/>
    </location>
</feature>
<gene>
    <name evidence="2" type="ORF">O181_002120</name>
</gene>
<evidence type="ECO:0000313" key="3">
    <source>
        <dbReference type="Proteomes" id="UP000765509"/>
    </source>
</evidence>
<dbReference type="Proteomes" id="UP000765509">
    <property type="component" value="Unassembled WGS sequence"/>
</dbReference>
<dbReference type="EMBL" id="AVOT02000343">
    <property type="protein sequence ID" value="MBW0462405.1"/>
    <property type="molecule type" value="Genomic_DNA"/>
</dbReference>
<reference evidence="2" key="1">
    <citation type="submission" date="2021-03" db="EMBL/GenBank/DDBJ databases">
        <title>Draft genome sequence of rust myrtle Austropuccinia psidii MF-1, a brazilian biotype.</title>
        <authorList>
            <person name="Quecine M.C."/>
            <person name="Pachon D.M.R."/>
            <person name="Bonatelli M.L."/>
            <person name="Correr F.H."/>
            <person name="Franceschini L.M."/>
            <person name="Leite T.F."/>
            <person name="Margarido G.R.A."/>
            <person name="Almeida C.A."/>
            <person name="Ferrarezi J.A."/>
            <person name="Labate C.A."/>
        </authorList>
    </citation>
    <scope>NUCLEOTIDE SEQUENCE</scope>
    <source>
        <strain evidence="2">MF-1</strain>
    </source>
</reference>
<accession>A0A9Q3BCF2</accession>
<feature type="compositionally biased region" description="Polar residues" evidence="1">
    <location>
        <begin position="92"/>
        <end position="111"/>
    </location>
</feature>
<feature type="compositionally biased region" description="Acidic residues" evidence="1">
    <location>
        <begin position="64"/>
        <end position="80"/>
    </location>
</feature>
<keyword evidence="3" id="KW-1185">Reference proteome</keyword>
<evidence type="ECO:0000256" key="1">
    <source>
        <dbReference type="SAM" id="MobiDB-lite"/>
    </source>
</evidence>
<organism evidence="2 3">
    <name type="scientific">Austropuccinia psidii MF-1</name>
    <dbReference type="NCBI Taxonomy" id="1389203"/>
    <lineage>
        <taxon>Eukaryota</taxon>
        <taxon>Fungi</taxon>
        <taxon>Dikarya</taxon>
        <taxon>Basidiomycota</taxon>
        <taxon>Pucciniomycotina</taxon>
        <taxon>Pucciniomycetes</taxon>
        <taxon>Pucciniales</taxon>
        <taxon>Sphaerophragmiaceae</taxon>
        <taxon>Austropuccinia</taxon>
    </lineage>
</organism>
<evidence type="ECO:0000313" key="2">
    <source>
        <dbReference type="EMBL" id="MBW0462405.1"/>
    </source>
</evidence>
<sequence length="129" mass="13943">MPVQHSPPERKTRSQARTQAPLTPKPRAPLDGTPGVPQLGAHLGKAPSKKEGRGRRRSRSFPGAEEEDTSVEEEEQEDTEAVPSPVGDSKSTEGPTLSQSNQLASNKSDSSLLGIMKQMTKIMEKLQEA</sequence>
<proteinExistence type="predicted"/>